<evidence type="ECO:0000313" key="5">
    <source>
        <dbReference type="EMBL" id="SDZ85702.1"/>
    </source>
</evidence>
<dbReference type="InterPro" id="IPR036737">
    <property type="entry name" value="OmpA-like_sf"/>
</dbReference>
<organism evidence="5 6">
    <name type="scientific">Microbulbifer marinus</name>
    <dbReference type="NCBI Taxonomy" id="658218"/>
    <lineage>
        <taxon>Bacteria</taxon>
        <taxon>Pseudomonadati</taxon>
        <taxon>Pseudomonadota</taxon>
        <taxon>Gammaproteobacteria</taxon>
        <taxon>Cellvibrionales</taxon>
        <taxon>Microbulbiferaceae</taxon>
        <taxon>Microbulbifer</taxon>
    </lineage>
</organism>
<dbReference type="PANTHER" id="PTHR30329:SF20">
    <property type="entry name" value="EXPORTED PROTEIN"/>
    <property type="match status" value="1"/>
</dbReference>
<dbReference type="PROSITE" id="PS51123">
    <property type="entry name" value="OMPA_2"/>
    <property type="match status" value="1"/>
</dbReference>
<evidence type="ECO:0000313" key="6">
    <source>
        <dbReference type="Proteomes" id="UP000198658"/>
    </source>
</evidence>
<accession>A0A1H3WH90</accession>
<evidence type="ECO:0000256" key="1">
    <source>
        <dbReference type="PROSITE-ProRule" id="PRU00473"/>
    </source>
</evidence>
<feature type="coiled-coil region" evidence="2">
    <location>
        <begin position="52"/>
        <end position="80"/>
    </location>
</feature>
<keyword evidence="1 3" id="KW-0472">Membrane</keyword>
<dbReference type="Gene3D" id="3.30.1330.60">
    <property type="entry name" value="OmpA-like domain"/>
    <property type="match status" value="1"/>
</dbReference>
<dbReference type="Pfam" id="PF00691">
    <property type="entry name" value="OmpA"/>
    <property type="match status" value="1"/>
</dbReference>
<feature type="domain" description="OmpA-like" evidence="4">
    <location>
        <begin position="89"/>
        <end position="236"/>
    </location>
</feature>
<dbReference type="OrthoDB" id="9815217at2"/>
<dbReference type="AlphaFoldDB" id="A0A1H3WH90"/>
<sequence length="250" mass="29231">MRLASSLQKGANVDEENPYWMSFSDIMAGLLVIFVLAVVALVLELMQKRQDWDAAINEIREAEEVRAELLREIEQELRKKDIRVSLGENDTVLRIPEDVLAFRSGRYEVPEDERSQKVTLEIGRVLFASIEKNDRWKYLDTVFVEGHTDKIPYRNAAIQENWGLSTFRAISVWRYWNEKLPKGQRPEELVSHDHKKLFSVSGYAETRPRLDTLKDPDSKKSLKKNRRIDIRFTIKRPSLADFEKIKAKLK</sequence>
<dbReference type="SUPFAM" id="SSF103088">
    <property type="entry name" value="OmpA-like"/>
    <property type="match status" value="1"/>
</dbReference>
<dbReference type="GO" id="GO:0016020">
    <property type="term" value="C:membrane"/>
    <property type="evidence" value="ECO:0007669"/>
    <property type="project" value="UniProtKB-UniRule"/>
</dbReference>
<dbReference type="EMBL" id="FNQO01000001">
    <property type="protein sequence ID" value="SDZ85702.1"/>
    <property type="molecule type" value="Genomic_DNA"/>
</dbReference>
<keyword evidence="3" id="KW-0812">Transmembrane</keyword>
<evidence type="ECO:0000256" key="3">
    <source>
        <dbReference type="SAM" id="Phobius"/>
    </source>
</evidence>
<name>A0A1H3WH90_9GAMM</name>
<reference evidence="6" key="1">
    <citation type="submission" date="2016-10" db="EMBL/GenBank/DDBJ databases">
        <authorList>
            <person name="Varghese N."/>
            <person name="Submissions S."/>
        </authorList>
    </citation>
    <scope>NUCLEOTIDE SEQUENCE [LARGE SCALE GENOMIC DNA]</scope>
    <source>
        <strain evidence="6">CGMCC 1.10657</strain>
    </source>
</reference>
<proteinExistence type="predicted"/>
<dbReference type="PANTHER" id="PTHR30329">
    <property type="entry name" value="STATOR ELEMENT OF FLAGELLAR MOTOR COMPLEX"/>
    <property type="match status" value="1"/>
</dbReference>
<keyword evidence="3" id="KW-1133">Transmembrane helix</keyword>
<gene>
    <name evidence="5" type="ORF">SAMN05216562_0803</name>
</gene>
<keyword evidence="2" id="KW-0175">Coiled coil</keyword>
<dbReference type="STRING" id="658218.SAMN05216562_0803"/>
<dbReference type="Proteomes" id="UP000198658">
    <property type="component" value="Unassembled WGS sequence"/>
</dbReference>
<protein>
    <submittedName>
        <fullName evidence="5">OmpA family protein</fullName>
    </submittedName>
</protein>
<evidence type="ECO:0000259" key="4">
    <source>
        <dbReference type="PROSITE" id="PS51123"/>
    </source>
</evidence>
<evidence type="ECO:0000256" key="2">
    <source>
        <dbReference type="SAM" id="Coils"/>
    </source>
</evidence>
<dbReference type="InterPro" id="IPR006665">
    <property type="entry name" value="OmpA-like"/>
</dbReference>
<dbReference type="InterPro" id="IPR050330">
    <property type="entry name" value="Bact_OuterMem_StrucFunc"/>
</dbReference>
<feature type="transmembrane region" description="Helical" evidence="3">
    <location>
        <begin position="20"/>
        <end position="43"/>
    </location>
</feature>
<keyword evidence="6" id="KW-1185">Reference proteome</keyword>